<evidence type="ECO:0000313" key="2">
    <source>
        <dbReference type="EMBL" id="PIT95257.1"/>
    </source>
</evidence>
<evidence type="ECO:0000313" key="3">
    <source>
        <dbReference type="Proteomes" id="UP000228900"/>
    </source>
</evidence>
<sequence>MVLNKDCFTVKELADLIGISRVAVFNRIKLGKIKAEKIGRNYVIYKKDLPDMLNASLSSDDKEKIDKGIRKVLQDYGETIKMLGQE</sequence>
<evidence type="ECO:0000259" key="1">
    <source>
        <dbReference type="Pfam" id="PF12728"/>
    </source>
</evidence>
<feature type="domain" description="Helix-turn-helix" evidence="1">
    <location>
        <begin position="8"/>
        <end position="54"/>
    </location>
</feature>
<dbReference type="AlphaFoldDB" id="A0A2M6WR20"/>
<comment type="caution">
    <text evidence="2">The sequence shown here is derived from an EMBL/GenBank/DDBJ whole genome shotgun (WGS) entry which is preliminary data.</text>
</comment>
<proteinExistence type="predicted"/>
<dbReference type="Pfam" id="PF12728">
    <property type="entry name" value="HTH_17"/>
    <property type="match status" value="1"/>
</dbReference>
<name>A0A2M6WR20_9BACT</name>
<dbReference type="InterPro" id="IPR041657">
    <property type="entry name" value="HTH_17"/>
</dbReference>
<organism evidence="2 3">
    <name type="scientific">Candidatus Falkowbacteria bacterium CG10_big_fil_rev_8_21_14_0_10_39_9</name>
    <dbReference type="NCBI Taxonomy" id="1974566"/>
    <lineage>
        <taxon>Bacteria</taxon>
        <taxon>Candidatus Falkowiibacteriota</taxon>
    </lineage>
</organism>
<accession>A0A2M6WR20</accession>
<reference evidence="3" key="1">
    <citation type="submission" date="2017-09" db="EMBL/GenBank/DDBJ databases">
        <title>Depth-based differentiation of microbial function through sediment-hosted aquifers and enrichment of novel symbionts in the deep terrestrial subsurface.</title>
        <authorList>
            <person name="Probst A.J."/>
            <person name="Ladd B."/>
            <person name="Jarett J.K."/>
            <person name="Geller-Mcgrath D.E."/>
            <person name="Sieber C.M.K."/>
            <person name="Emerson J.B."/>
            <person name="Anantharaman K."/>
            <person name="Thomas B.C."/>
            <person name="Malmstrom R."/>
            <person name="Stieglmeier M."/>
            <person name="Klingl A."/>
            <person name="Woyke T."/>
            <person name="Ryan C.M."/>
            <person name="Banfield J.F."/>
        </authorList>
    </citation>
    <scope>NUCLEOTIDE SEQUENCE [LARGE SCALE GENOMIC DNA]</scope>
</reference>
<protein>
    <recommendedName>
        <fullName evidence="1">Helix-turn-helix domain-containing protein</fullName>
    </recommendedName>
</protein>
<dbReference type="EMBL" id="PFAQ01000010">
    <property type="protein sequence ID" value="PIT95257.1"/>
    <property type="molecule type" value="Genomic_DNA"/>
</dbReference>
<dbReference type="Proteomes" id="UP000228900">
    <property type="component" value="Unassembled WGS sequence"/>
</dbReference>
<gene>
    <name evidence="2" type="ORF">COT98_00465</name>
</gene>